<sequence length="116" mass="13459">MSEMTVRNSLAVQSASYLRELLDVFFEFRGSNLNNNGTRRRHIKLKASFMKTEMYLSQGKVFMSLDRSPESHRINKLSKQGMFQSSMARTGGEKLIRCVHANCRNFKIRHPPIMQC</sequence>
<gene>
    <name evidence="1" type="ORF">MUK42_25015</name>
</gene>
<keyword evidence="2" id="KW-1185">Reference proteome</keyword>
<dbReference type="AlphaFoldDB" id="A0A9E7IDV9"/>
<dbReference type="OrthoDB" id="775261at2759"/>
<reference evidence="1" key="1">
    <citation type="submission" date="2022-05" db="EMBL/GenBank/DDBJ databases">
        <title>The Musa troglodytarum L. genome provides insights into the mechanism of non-climacteric behaviour and enrichment of carotenoids.</title>
        <authorList>
            <person name="Wang J."/>
        </authorList>
    </citation>
    <scope>NUCLEOTIDE SEQUENCE</scope>
    <source>
        <tissue evidence="1">Leaf</tissue>
    </source>
</reference>
<dbReference type="EMBL" id="CP097511">
    <property type="protein sequence ID" value="URE46584.1"/>
    <property type="molecule type" value="Genomic_DNA"/>
</dbReference>
<accession>A0A9E7IDV9</accession>
<proteinExistence type="predicted"/>
<protein>
    <submittedName>
        <fullName evidence="1">Dynein light chain LC6, flagellar outer</fullName>
    </submittedName>
</protein>
<dbReference type="Proteomes" id="UP001055439">
    <property type="component" value="Chromosome 9"/>
</dbReference>
<keyword evidence="1" id="KW-0966">Cell projection</keyword>
<keyword evidence="1" id="KW-0969">Cilium</keyword>
<keyword evidence="1" id="KW-0282">Flagellum</keyword>
<evidence type="ECO:0000313" key="2">
    <source>
        <dbReference type="Proteomes" id="UP001055439"/>
    </source>
</evidence>
<evidence type="ECO:0000313" key="1">
    <source>
        <dbReference type="EMBL" id="URE46584.1"/>
    </source>
</evidence>
<name>A0A9E7IDV9_9LILI</name>
<organism evidence="1 2">
    <name type="scientific">Musa troglodytarum</name>
    <name type="common">fe'i banana</name>
    <dbReference type="NCBI Taxonomy" id="320322"/>
    <lineage>
        <taxon>Eukaryota</taxon>
        <taxon>Viridiplantae</taxon>
        <taxon>Streptophyta</taxon>
        <taxon>Embryophyta</taxon>
        <taxon>Tracheophyta</taxon>
        <taxon>Spermatophyta</taxon>
        <taxon>Magnoliopsida</taxon>
        <taxon>Liliopsida</taxon>
        <taxon>Zingiberales</taxon>
        <taxon>Musaceae</taxon>
        <taxon>Musa</taxon>
    </lineage>
</organism>